<dbReference type="AlphaFoldDB" id="A0A0B5B9G9"/>
<dbReference type="Proteomes" id="UP000057609">
    <property type="component" value="Chromosome"/>
</dbReference>
<accession>A0A0B5B9G9</accession>
<dbReference type="OrthoDB" id="9790662at2"/>
<dbReference type="HOGENOM" id="CLU_136790_2_1_7"/>
<feature type="domain" description="ACT" evidence="1">
    <location>
        <begin position="5"/>
        <end position="81"/>
    </location>
</feature>
<evidence type="ECO:0000259" key="1">
    <source>
        <dbReference type="PROSITE" id="PS51671"/>
    </source>
</evidence>
<evidence type="ECO:0000313" key="3">
    <source>
        <dbReference type="Proteomes" id="UP000057609"/>
    </source>
</evidence>
<evidence type="ECO:0000313" key="2">
    <source>
        <dbReference type="EMBL" id="AJE03343.1"/>
    </source>
</evidence>
<proteinExistence type="predicted"/>
<dbReference type="PANTHER" id="PTHR40099:SF1">
    <property type="entry name" value="ACETOLACTATE SYNTHASE, SMALL SUBUNIT"/>
    <property type="match status" value="1"/>
</dbReference>
<dbReference type="CDD" id="cd04882">
    <property type="entry name" value="ACT_Bt0572_2"/>
    <property type="match status" value="1"/>
</dbReference>
<dbReference type="SUPFAM" id="SSF55021">
    <property type="entry name" value="ACT-like"/>
    <property type="match status" value="2"/>
</dbReference>
<protein>
    <submittedName>
        <fullName evidence="2">Amino acid-binding protein</fullName>
    </submittedName>
</protein>
<dbReference type="RefSeq" id="WP_039742089.1">
    <property type="nucleotide sequence ID" value="NZ_CP009788.1"/>
</dbReference>
<reference evidence="2 3" key="1">
    <citation type="journal article" date="2015" name="Genome Announc.">
        <title>Complete Genome of Geobacter pickeringii G13T, a Metal-Reducing Isolate from Sedimentary Kaolin Deposits.</title>
        <authorList>
            <person name="Badalamenti J.P."/>
            <person name="Bond D.R."/>
        </authorList>
    </citation>
    <scope>NUCLEOTIDE SEQUENCE [LARGE SCALE GENOMIC DNA]</scope>
    <source>
        <strain evidence="2 3">G13</strain>
    </source>
</reference>
<gene>
    <name evidence="2" type="ORF">GPICK_08235</name>
</gene>
<keyword evidence="3" id="KW-1185">Reference proteome</keyword>
<sequence>MKVEQISIFIENKSGRLAEVTRVLGEAGINIRALSLADTSDFGILRLIVNDREKAKQVLKERGFTVSKTEVVAVEVPDCPGGLSQILQSLDRESINVEYMYAFVERCGENAVIIFRFDETDKAIKALIGSGFTVLAGERLYAM</sequence>
<dbReference type="PROSITE" id="PS51671">
    <property type="entry name" value="ACT"/>
    <property type="match status" value="1"/>
</dbReference>
<dbReference type="Pfam" id="PF19571">
    <property type="entry name" value="ACT_8"/>
    <property type="match status" value="1"/>
</dbReference>
<dbReference type="CDD" id="cd04908">
    <property type="entry name" value="ACT_Bt0572_1"/>
    <property type="match status" value="1"/>
</dbReference>
<dbReference type="KEGG" id="gpi:GPICK_08235"/>
<dbReference type="InterPro" id="IPR045865">
    <property type="entry name" value="ACT-like_dom_sf"/>
</dbReference>
<dbReference type="InterPro" id="IPR045739">
    <property type="entry name" value="ACT_dom_pair"/>
</dbReference>
<dbReference type="EMBL" id="CP009788">
    <property type="protein sequence ID" value="AJE03343.1"/>
    <property type="molecule type" value="Genomic_DNA"/>
</dbReference>
<dbReference type="Gene3D" id="3.30.2130.10">
    <property type="entry name" value="VC0802-like"/>
    <property type="match status" value="1"/>
</dbReference>
<organism evidence="2 3">
    <name type="scientific">Geobacter pickeringii</name>
    <dbReference type="NCBI Taxonomy" id="345632"/>
    <lineage>
        <taxon>Bacteria</taxon>
        <taxon>Pseudomonadati</taxon>
        <taxon>Thermodesulfobacteriota</taxon>
        <taxon>Desulfuromonadia</taxon>
        <taxon>Geobacterales</taxon>
        <taxon>Geobacteraceae</taxon>
        <taxon>Geobacter</taxon>
    </lineage>
</organism>
<name>A0A0B5B9G9_9BACT</name>
<dbReference type="STRING" id="345632.GPICK_08235"/>
<dbReference type="PANTHER" id="PTHR40099">
    <property type="entry name" value="ACETOLACTATE SYNTHASE, SMALL SUBUNIT"/>
    <property type="match status" value="1"/>
</dbReference>
<dbReference type="InterPro" id="IPR002912">
    <property type="entry name" value="ACT_dom"/>
</dbReference>